<organism evidence="2 3">
    <name type="scientific">Amycolatopsis mediterranei (strain U-32)</name>
    <dbReference type="NCBI Taxonomy" id="749927"/>
    <lineage>
        <taxon>Bacteria</taxon>
        <taxon>Bacillati</taxon>
        <taxon>Actinomycetota</taxon>
        <taxon>Actinomycetes</taxon>
        <taxon>Pseudonocardiales</taxon>
        <taxon>Pseudonocardiaceae</taxon>
        <taxon>Amycolatopsis</taxon>
    </lineage>
</organism>
<gene>
    <name evidence="2" type="ordered locus">AMED_7104</name>
</gene>
<dbReference type="Gene3D" id="1.10.260.40">
    <property type="entry name" value="lambda repressor-like DNA-binding domains"/>
    <property type="match status" value="1"/>
</dbReference>
<dbReference type="AlphaFoldDB" id="A0A0H3DF36"/>
<dbReference type="EMBL" id="CP002000">
    <property type="protein sequence ID" value="ADJ48822.1"/>
    <property type="molecule type" value="Genomic_DNA"/>
</dbReference>
<dbReference type="RefSeq" id="WP_013228867.1">
    <property type="nucleotide sequence ID" value="NC_014318.1"/>
</dbReference>
<dbReference type="GeneID" id="92874753"/>
<accession>A0A0H3DF36</accession>
<dbReference type="PROSITE" id="PS50943">
    <property type="entry name" value="HTH_CROC1"/>
    <property type="match status" value="1"/>
</dbReference>
<proteinExistence type="predicted"/>
<name>A0A0H3DF36_AMYMU</name>
<feature type="domain" description="HTH cro/C1-type" evidence="1">
    <location>
        <begin position="39"/>
        <end position="79"/>
    </location>
</feature>
<protein>
    <recommendedName>
        <fullName evidence="1">HTH cro/C1-type domain-containing protein</fullName>
    </recommendedName>
</protein>
<dbReference type="HOGENOM" id="CLU_127701_0_0_11"/>
<dbReference type="Proteomes" id="UP000000328">
    <property type="component" value="Chromosome"/>
</dbReference>
<dbReference type="InterPro" id="IPR001387">
    <property type="entry name" value="Cro/C1-type_HTH"/>
</dbReference>
<reference evidence="2 3" key="1">
    <citation type="journal article" date="2010" name="Cell Res.">
        <title>Complete genome sequence of the rifamycin SV-producing Amycolatopsis mediterranei U32 revealed its genetic characteristics in phylogeny and metabolism.</title>
        <authorList>
            <person name="Zhao W."/>
            <person name="Zhong Y."/>
            <person name="Yuan H."/>
            <person name="Wang J."/>
            <person name="Zheng H."/>
            <person name="Wang Y."/>
            <person name="Cen X."/>
            <person name="Xu F."/>
            <person name="Bai J."/>
            <person name="Han X."/>
            <person name="Lu G."/>
            <person name="Zhu Y."/>
            <person name="Shao Z."/>
            <person name="Yan H."/>
            <person name="Li C."/>
            <person name="Peng N."/>
            <person name="Zhang Z."/>
            <person name="Zhang Y."/>
            <person name="Lin W."/>
            <person name="Fan Y."/>
            <person name="Qin Z."/>
            <person name="Hu Y."/>
            <person name="Zhu B."/>
            <person name="Wang S."/>
            <person name="Ding X."/>
            <person name="Zhao G.P."/>
        </authorList>
    </citation>
    <scope>NUCLEOTIDE SEQUENCE [LARGE SCALE GENOMIC DNA]</scope>
    <source>
        <strain evidence="3">U-32</strain>
    </source>
</reference>
<evidence type="ECO:0000313" key="3">
    <source>
        <dbReference type="Proteomes" id="UP000000328"/>
    </source>
</evidence>
<evidence type="ECO:0000313" key="2">
    <source>
        <dbReference type="EMBL" id="ADJ48822.1"/>
    </source>
</evidence>
<dbReference type="KEGG" id="amd:AMED_7104"/>
<dbReference type="GO" id="GO:0003677">
    <property type="term" value="F:DNA binding"/>
    <property type="evidence" value="ECO:0007669"/>
    <property type="project" value="InterPro"/>
</dbReference>
<dbReference type="InterPro" id="IPR010982">
    <property type="entry name" value="Lambda_DNA-bd_dom_sf"/>
</dbReference>
<sequence length="152" mass="17162">MAERPARDFADKLNHLFAVTKSPEGDEYSNDFVADSITAAGTKISGTYVWQLRKRKRDNPTIKHVEGLAKFFGVPFNYFFDDDVTDRVDQQLRDLAAEQERLKAQAGAPEAQLIAMRAGELTPGRRQLVMDLLDVVYRDQQAEQERSRGGEG</sequence>
<dbReference type="PATRIC" id="fig|749927.5.peg.7388"/>
<evidence type="ECO:0000259" key="1">
    <source>
        <dbReference type="PROSITE" id="PS50943"/>
    </source>
</evidence>
<dbReference type="OrthoDB" id="2679623at2"/>
<dbReference type="eggNOG" id="COG1476">
    <property type="taxonomic scope" value="Bacteria"/>
</dbReference>